<gene>
    <name evidence="2" type="ORF">BWY41_02067</name>
</gene>
<dbReference type="AlphaFoldDB" id="A0A1V5SIY1"/>
<feature type="domain" description="DUF1638" evidence="1">
    <location>
        <begin position="30"/>
        <end position="210"/>
    </location>
</feature>
<dbReference type="EMBL" id="MWBQ01000210">
    <property type="protein sequence ID" value="OQA54468.1"/>
    <property type="molecule type" value="Genomic_DNA"/>
</dbReference>
<dbReference type="InterPro" id="IPR012437">
    <property type="entry name" value="DUF1638"/>
</dbReference>
<dbReference type="Pfam" id="PF07796">
    <property type="entry name" value="DUF1638"/>
    <property type="match status" value="1"/>
</dbReference>
<organism evidence="2">
    <name type="scientific">Candidatus Atribacter allofermentans</name>
    <dbReference type="NCBI Taxonomy" id="1852833"/>
    <lineage>
        <taxon>Bacteria</taxon>
        <taxon>Pseudomonadati</taxon>
        <taxon>Atribacterota</taxon>
        <taxon>Atribacteria</taxon>
        <taxon>Atribacterales</taxon>
        <taxon>Atribacteraceae</taxon>
        <taxon>Atribacter</taxon>
    </lineage>
</organism>
<name>A0A1V5SIY1_9BACT</name>
<proteinExistence type="predicted"/>
<dbReference type="Proteomes" id="UP000485569">
    <property type="component" value="Unassembled WGS sequence"/>
</dbReference>
<sequence length="244" mass="28161">MQYLLIACDIFVREVSYIIASSLSTINVKFLEKGLHERPDYLREILQREIVQASQGEYNYDAILLAYALCGNSTKGIIAKDLPVVIPKAHDCITLFLGSRVKYLDEFNNHPGTYYYTPSAVERGYAVGSETNENLERKYQEYLAKYGEDNAKYLMEIEEGWMKHYSYAASVDFEFFRFLNYHDQVKEIAQKKSLQYREIAGDLNLLEKLLNGDWNHHEFLVLQPGQQVEVTNDDSVIAGVDIQK</sequence>
<reference evidence="2" key="1">
    <citation type="submission" date="2017-02" db="EMBL/GenBank/DDBJ databases">
        <title>Delving into the versatile metabolic prowess of the omnipresent phylum Bacteroidetes.</title>
        <authorList>
            <person name="Nobu M.K."/>
            <person name="Mei R."/>
            <person name="Narihiro T."/>
            <person name="Kuroda K."/>
            <person name="Liu W.-T."/>
        </authorList>
    </citation>
    <scope>NUCLEOTIDE SEQUENCE</scope>
    <source>
        <strain evidence="2">ADurb.Bin276</strain>
    </source>
</reference>
<protein>
    <recommendedName>
        <fullName evidence="1">DUF1638 domain-containing protein</fullName>
    </recommendedName>
</protein>
<comment type="caution">
    <text evidence="2">The sequence shown here is derived from an EMBL/GenBank/DDBJ whole genome shotgun (WGS) entry which is preliminary data.</text>
</comment>
<evidence type="ECO:0000313" key="2">
    <source>
        <dbReference type="EMBL" id="OQA54468.1"/>
    </source>
</evidence>
<accession>A0A1V5SIY1</accession>
<evidence type="ECO:0000259" key="1">
    <source>
        <dbReference type="Pfam" id="PF07796"/>
    </source>
</evidence>